<dbReference type="AlphaFoldDB" id="A0AAU2UWS7"/>
<evidence type="ECO:0000313" key="2">
    <source>
        <dbReference type="EMBL" id="WTW59375.1"/>
    </source>
</evidence>
<evidence type="ECO:0000256" key="1">
    <source>
        <dbReference type="SAM" id="Phobius"/>
    </source>
</evidence>
<dbReference type="EMBL" id="CP108318">
    <property type="protein sequence ID" value="WTW59375.1"/>
    <property type="molecule type" value="Genomic_DNA"/>
</dbReference>
<dbReference type="InterPro" id="IPR046492">
    <property type="entry name" value="DUF6585"/>
</dbReference>
<gene>
    <name evidence="2" type="ORF">OG549_01220</name>
</gene>
<keyword evidence="1" id="KW-0472">Membrane</keyword>
<keyword evidence="1" id="KW-1133">Transmembrane helix</keyword>
<reference evidence="2" key="1">
    <citation type="submission" date="2022-10" db="EMBL/GenBank/DDBJ databases">
        <title>The complete genomes of actinobacterial strains from the NBC collection.</title>
        <authorList>
            <person name="Joergensen T.S."/>
            <person name="Alvarez Arevalo M."/>
            <person name="Sterndorff E.B."/>
            <person name="Faurdal D."/>
            <person name="Vuksanovic O."/>
            <person name="Mourched A.-S."/>
            <person name="Charusanti P."/>
            <person name="Shaw S."/>
            <person name="Blin K."/>
            <person name="Weber T."/>
        </authorList>
    </citation>
    <scope>NUCLEOTIDE SEQUENCE</scope>
    <source>
        <strain evidence="2">NBC_00003</strain>
    </source>
</reference>
<accession>A0AAU2UWS7</accession>
<sequence length="270" mass="29028">MSGDSVRNQDHLDPDGVAQQVGAAAAREGLGAHLAAYPSIAQAQRQHVRRVQIAAAVLAVLVVISLATGYVPLAFIVGLPLLMCLYAIVKYSGAASRNEGARLDLFEHGLTSAHRGAVRVVRYADTTVLQNNVRHTQYGHTTRITYAYTVTDTTGTQVVLQAGYAQPHEWGPAIQQAVTEAQLPQAAAQLNAGRRLEFGPLWLTPTEIGSGDKSTPWSQVEEVTVKDGFVRIRVAGRWSALSTTAVSRIPNFLVFRALADHLQRGSASRG</sequence>
<name>A0AAU2UWS7_9ACTN</name>
<proteinExistence type="predicted"/>
<dbReference type="Pfam" id="PF20226">
    <property type="entry name" value="DUF6585"/>
    <property type="match status" value="1"/>
</dbReference>
<protein>
    <submittedName>
        <fullName evidence="2">Uncharacterized protein</fullName>
    </submittedName>
</protein>
<keyword evidence="1" id="KW-0812">Transmembrane</keyword>
<organism evidence="2">
    <name type="scientific">Streptomyces sp. NBC_00003</name>
    <dbReference type="NCBI Taxonomy" id="2903608"/>
    <lineage>
        <taxon>Bacteria</taxon>
        <taxon>Bacillati</taxon>
        <taxon>Actinomycetota</taxon>
        <taxon>Actinomycetes</taxon>
        <taxon>Kitasatosporales</taxon>
        <taxon>Streptomycetaceae</taxon>
        <taxon>Streptomyces</taxon>
    </lineage>
</organism>
<feature type="transmembrane region" description="Helical" evidence="1">
    <location>
        <begin position="51"/>
        <end position="67"/>
    </location>
</feature>